<protein>
    <submittedName>
        <fullName evidence="2">Uncharacterized protein</fullName>
    </submittedName>
</protein>
<accession>A0A364JSA3</accession>
<dbReference type="RefSeq" id="WP_158527861.1">
    <property type="nucleotide sequence ID" value="NZ_JBHEEY010000021.1"/>
</dbReference>
<feature type="transmembrane region" description="Helical" evidence="1">
    <location>
        <begin position="6"/>
        <end position="28"/>
    </location>
</feature>
<keyword evidence="3" id="KW-1185">Reference proteome</keyword>
<dbReference type="AlphaFoldDB" id="A0A364JSA3"/>
<name>A0A364JSA3_9HYPH</name>
<proteinExistence type="predicted"/>
<keyword evidence="1" id="KW-0472">Membrane</keyword>
<keyword evidence="1" id="KW-1133">Transmembrane helix</keyword>
<keyword evidence="1" id="KW-0812">Transmembrane</keyword>
<dbReference type="Proteomes" id="UP000249453">
    <property type="component" value="Unassembled WGS sequence"/>
</dbReference>
<organism evidence="2 3">
    <name type="scientific">Falsochrobactrum ovis</name>
    <dbReference type="NCBI Taxonomy" id="1293442"/>
    <lineage>
        <taxon>Bacteria</taxon>
        <taxon>Pseudomonadati</taxon>
        <taxon>Pseudomonadota</taxon>
        <taxon>Alphaproteobacteria</taxon>
        <taxon>Hyphomicrobiales</taxon>
        <taxon>Brucellaceae</taxon>
        <taxon>Falsochrobactrum</taxon>
    </lineage>
</organism>
<evidence type="ECO:0000313" key="2">
    <source>
        <dbReference type="EMBL" id="RAK25616.1"/>
    </source>
</evidence>
<sequence length="45" mass="5022">MNTLFLLAVATPIIGGVIAFFVIAWPTIKKDRRRAKAKLQTASRH</sequence>
<gene>
    <name evidence="2" type="ORF">C7374_1211</name>
</gene>
<dbReference type="EMBL" id="QLMK01000021">
    <property type="protein sequence ID" value="RAK25616.1"/>
    <property type="molecule type" value="Genomic_DNA"/>
</dbReference>
<reference evidence="2 3" key="1">
    <citation type="submission" date="2018-06" db="EMBL/GenBank/DDBJ databases">
        <title>Genomic Encyclopedia of Type Strains, Phase IV (KMG-IV): sequencing the most valuable type-strain genomes for metagenomic binning, comparative biology and taxonomic classification.</title>
        <authorList>
            <person name="Goeker M."/>
        </authorList>
    </citation>
    <scope>NUCLEOTIDE SEQUENCE [LARGE SCALE GENOMIC DNA]</scope>
    <source>
        <strain evidence="2 3">DSM 26720</strain>
    </source>
</reference>
<evidence type="ECO:0000256" key="1">
    <source>
        <dbReference type="SAM" id="Phobius"/>
    </source>
</evidence>
<evidence type="ECO:0000313" key="3">
    <source>
        <dbReference type="Proteomes" id="UP000249453"/>
    </source>
</evidence>
<comment type="caution">
    <text evidence="2">The sequence shown here is derived from an EMBL/GenBank/DDBJ whole genome shotgun (WGS) entry which is preliminary data.</text>
</comment>